<dbReference type="PANTHER" id="PTHR43123">
    <property type="entry name" value="POLYSACCHARIDE DEACETYLASE-RELATED"/>
    <property type="match status" value="1"/>
</dbReference>
<evidence type="ECO:0000313" key="7">
    <source>
        <dbReference type="EMBL" id="SOH94702.1"/>
    </source>
</evidence>
<dbReference type="SUPFAM" id="SSF158694">
    <property type="entry name" value="UraD-Like"/>
    <property type="match status" value="1"/>
</dbReference>
<accession>A0A2C9CTV8</accession>
<dbReference type="GO" id="GO:0006144">
    <property type="term" value="P:purine nucleobase metabolic process"/>
    <property type="evidence" value="ECO:0007669"/>
    <property type="project" value="UniProtKB-KW"/>
</dbReference>
<dbReference type="PANTHER" id="PTHR43123:SF1">
    <property type="entry name" value="POLYSACCHARIDE DEACETYLASE-RELATED"/>
    <property type="match status" value="1"/>
</dbReference>
<dbReference type="AlphaFoldDB" id="A0A2C9CTV8"/>
<evidence type="ECO:0000256" key="5">
    <source>
        <dbReference type="ARBA" id="ARBA00032976"/>
    </source>
</evidence>
<keyword evidence="4" id="KW-0659">Purine metabolism</keyword>
<organism evidence="7 8">
    <name type="scientific">Pontivivens marinum</name>
    <dbReference type="NCBI Taxonomy" id="1690039"/>
    <lineage>
        <taxon>Bacteria</taxon>
        <taxon>Pseudomonadati</taxon>
        <taxon>Pseudomonadota</taxon>
        <taxon>Alphaproteobacteria</taxon>
        <taxon>Rhodobacterales</taxon>
        <taxon>Paracoccaceae</taxon>
        <taxon>Pontivivens</taxon>
    </lineage>
</organism>
<feature type="domain" description="NodB homology" evidence="6">
    <location>
        <begin position="68"/>
        <end position="284"/>
    </location>
</feature>
<dbReference type="Gene3D" id="3.20.20.370">
    <property type="entry name" value="Glycoside hydrolase/deacetylase"/>
    <property type="match status" value="1"/>
</dbReference>
<dbReference type="GO" id="GO:0016810">
    <property type="term" value="F:hydrolase activity, acting on carbon-nitrogen (but not peptide) bonds"/>
    <property type="evidence" value="ECO:0007669"/>
    <property type="project" value="InterPro"/>
</dbReference>
<dbReference type="GO" id="GO:0000255">
    <property type="term" value="P:allantoin metabolic process"/>
    <property type="evidence" value="ECO:0007669"/>
    <property type="project" value="InterPro"/>
</dbReference>
<dbReference type="GO" id="GO:0005975">
    <property type="term" value="P:carbohydrate metabolic process"/>
    <property type="evidence" value="ECO:0007669"/>
    <property type="project" value="InterPro"/>
</dbReference>
<dbReference type="InterPro" id="IPR002509">
    <property type="entry name" value="NODB_dom"/>
</dbReference>
<dbReference type="NCBIfam" id="TIGR03164">
    <property type="entry name" value="UHCUDC"/>
    <property type="match status" value="1"/>
</dbReference>
<dbReference type="NCBIfam" id="TIGR03212">
    <property type="entry name" value="uraD_N-term-dom"/>
    <property type="match status" value="1"/>
</dbReference>
<name>A0A2C9CTV8_9RHOB</name>
<dbReference type="EMBL" id="OCTN01000005">
    <property type="protein sequence ID" value="SOH94702.1"/>
    <property type="molecule type" value="Genomic_DNA"/>
</dbReference>
<comment type="similarity">
    <text evidence="2">Belongs to the polysaccharide deacetylase family.</text>
</comment>
<dbReference type="InterPro" id="IPR011330">
    <property type="entry name" value="Glyco_hydro/deAcase_b/a-brl"/>
</dbReference>
<dbReference type="Pfam" id="PF09349">
    <property type="entry name" value="OHCU_decarbox"/>
    <property type="match status" value="1"/>
</dbReference>
<evidence type="ECO:0000256" key="2">
    <source>
        <dbReference type="ARBA" id="ARBA00010973"/>
    </source>
</evidence>
<reference evidence="8" key="1">
    <citation type="submission" date="2017-09" db="EMBL/GenBank/DDBJ databases">
        <authorList>
            <person name="Varghese N."/>
            <person name="Submissions S."/>
        </authorList>
    </citation>
    <scope>NUCLEOTIDE SEQUENCE [LARGE SCALE GENOMIC DNA]</scope>
    <source>
        <strain evidence="8">C7</strain>
    </source>
</reference>
<dbReference type="Proteomes" id="UP000220034">
    <property type="component" value="Unassembled WGS sequence"/>
</dbReference>
<dbReference type="Pfam" id="PF01522">
    <property type="entry name" value="Polysacc_deac_1"/>
    <property type="match status" value="1"/>
</dbReference>
<dbReference type="InterPro" id="IPR018020">
    <property type="entry name" value="OHCU_decarboxylase"/>
</dbReference>
<comment type="function">
    <text evidence="1">Is involved in generating a small heat-stable compound (Nod), an acylated oligomer of N-acetylglucosamine, that stimulates mitosis in various plant protoplasts.</text>
</comment>
<evidence type="ECO:0000313" key="8">
    <source>
        <dbReference type="Proteomes" id="UP000220034"/>
    </source>
</evidence>
<dbReference type="Gene3D" id="1.10.3330.10">
    <property type="entry name" value="Oxo-4-hydroxy-4-carboxy-5-ureidoimidazoline decarboxylase"/>
    <property type="match status" value="1"/>
</dbReference>
<evidence type="ECO:0000256" key="4">
    <source>
        <dbReference type="ARBA" id="ARBA00022631"/>
    </source>
</evidence>
<proteinExistence type="inferred from homology"/>
<dbReference type="PROSITE" id="PS51677">
    <property type="entry name" value="NODB"/>
    <property type="match status" value="1"/>
</dbReference>
<gene>
    <name evidence="7" type="ORF">SAMN06273572_105125</name>
</gene>
<dbReference type="InterPro" id="IPR017625">
    <property type="entry name" value="PuuE"/>
</dbReference>
<dbReference type="InterPro" id="IPR036778">
    <property type="entry name" value="OHCU_decarboxylase_sf"/>
</dbReference>
<dbReference type="CDD" id="cd10977">
    <property type="entry name" value="CE4_PuuE_SpCDA1"/>
    <property type="match status" value="1"/>
</dbReference>
<protein>
    <recommendedName>
        <fullName evidence="3">Chitooligosaccharide deacetylase</fullName>
    </recommendedName>
    <alternativeName>
        <fullName evidence="5">Nodulation protein B</fullName>
    </alternativeName>
</protein>
<sequence length="470" mass="52327">MNRYPRDMTGYGATPPAANWPNGAKIAVQIVLNYEEGGENNILHGDAASEAFLSEITGAQPWAGQRHWNMESIYEYGARAGFWRVHRMLQDLPITVYGVATALARAPEQVAAMHAAGWEIASHGLKWVEHKDMPEDEERAQIAEAIRLHTEVTGTPPRGWYTGRCSNNTIRLAAETSQFAYIADSYADDLPYWMQFDGTDQLIVPYTMDCNDMRFAIQAGFTNGDQFESYLKDSFDYLYEEGVACAPKMLSIGLHCRLIGRPGRAAALRRAIEHFKSHEGVWFATRLQIAEHWAMQNPPVQQDRPSEMDRETFVAEFGGIFEHSPWIAQGAHALELGHTDDTAQGIHQALSRIFRSASPEQRLGVLTAHPDLAGKLASAKRLTAESTAEQASVGLDALTDAERDAFTTLNDAYTAKFGFPFIIAVRDNTKASILQAFQQRVENDRATEFAAACKQVERIAQLRLIEKFAG</sequence>
<dbReference type="UniPathway" id="UPA00394">
    <property type="reaction ID" value="UER00652"/>
</dbReference>
<evidence type="ECO:0000256" key="3">
    <source>
        <dbReference type="ARBA" id="ARBA00020071"/>
    </source>
</evidence>
<dbReference type="SUPFAM" id="SSF88713">
    <property type="entry name" value="Glycoside hydrolase/deacetylase"/>
    <property type="match status" value="1"/>
</dbReference>
<evidence type="ECO:0000256" key="1">
    <source>
        <dbReference type="ARBA" id="ARBA00003236"/>
    </source>
</evidence>
<dbReference type="GO" id="GO:0019628">
    <property type="term" value="P:urate catabolic process"/>
    <property type="evidence" value="ECO:0007669"/>
    <property type="project" value="UniProtKB-UniPathway"/>
</dbReference>
<evidence type="ECO:0000259" key="6">
    <source>
        <dbReference type="PROSITE" id="PS51677"/>
    </source>
</evidence>
<dbReference type="RefSeq" id="WP_245851622.1">
    <property type="nucleotide sequence ID" value="NZ_OCTN01000005.1"/>
</dbReference>
<dbReference type="InterPro" id="IPR017580">
    <property type="entry name" value="OHCU_decarboxylase-1"/>
</dbReference>
<keyword evidence="8" id="KW-1185">Reference proteome</keyword>